<evidence type="ECO:0000313" key="3">
    <source>
        <dbReference type="EMBL" id="GAK43996.1"/>
    </source>
</evidence>
<dbReference type="EMBL" id="BBIO01000002">
    <property type="protein sequence ID" value="GAK43996.1"/>
    <property type="molecule type" value="Genomic_DNA"/>
</dbReference>
<dbReference type="Pfam" id="PF02616">
    <property type="entry name" value="SMC_ScpA"/>
    <property type="match status" value="1"/>
</dbReference>
<dbReference type="InterPro" id="IPR003768">
    <property type="entry name" value="ScpA"/>
</dbReference>
<keyword evidence="4" id="KW-1185">Reference proteome</keyword>
<dbReference type="Gene3D" id="6.10.250.2410">
    <property type="match status" value="1"/>
</dbReference>
<accession>A0A081B7H8</accession>
<dbReference type="Proteomes" id="UP000028702">
    <property type="component" value="Unassembled WGS sequence"/>
</dbReference>
<proteinExistence type="predicted"/>
<gene>
    <name evidence="3" type="ORF">M2A_0495</name>
</gene>
<protein>
    <recommendedName>
        <fullName evidence="1">Segregation and condensation protein A</fullName>
    </recommendedName>
</protein>
<evidence type="ECO:0000256" key="2">
    <source>
        <dbReference type="SAM" id="MobiDB-lite"/>
    </source>
</evidence>
<feature type="compositionally biased region" description="Pro residues" evidence="2">
    <location>
        <begin position="1"/>
        <end position="11"/>
    </location>
</feature>
<dbReference type="STRING" id="1333998.M2A_0495"/>
<dbReference type="RefSeq" id="WP_045442566.1">
    <property type="nucleotide sequence ID" value="NZ_BBIO01000002.1"/>
</dbReference>
<reference evidence="3 4" key="1">
    <citation type="submission" date="2014-07" db="EMBL/GenBank/DDBJ databases">
        <title>Tepidicaulis marinum gen. nov., sp. nov., a novel marine bacterium denitrifying nitrate to nitrous oxide strictly under microaerobic conditions.</title>
        <authorList>
            <person name="Takeuchi M."/>
            <person name="Yamagishi T."/>
            <person name="Kamagata Y."/>
            <person name="Oshima K."/>
            <person name="Hattori M."/>
            <person name="Katayama T."/>
            <person name="Hanada S."/>
            <person name="Tamaki H."/>
            <person name="Marumo K."/>
            <person name="Maeda H."/>
            <person name="Nedachi M."/>
            <person name="Iwasaki W."/>
            <person name="Suwa Y."/>
            <person name="Sakata S."/>
        </authorList>
    </citation>
    <scope>NUCLEOTIDE SEQUENCE [LARGE SCALE GENOMIC DNA]</scope>
    <source>
        <strain evidence="3 4">MA2</strain>
    </source>
</reference>
<evidence type="ECO:0000256" key="1">
    <source>
        <dbReference type="ARBA" id="ARBA00044777"/>
    </source>
</evidence>
<name>A0A081B7H8_9HYPH</name>
<dbReference type="eggNOG" id="COG1354">
    <property type="taxonomic scope" value="Bacteria"/>
</dbReference>
<organism evidence="3 4">
    <name type="scientific">Tepidicaulis marinus</name>
    <dbReference type="NCBI Taxonomy" id="1333998"/>
    <lineage>
        <taxon>Bacteria</taxon>
        <taxon>Pseudomonadati</taxon>
        <taxon>Pseudomonadota</taxon>
        <taxon>Alphaproteobacteria</taxon>
        <taxon>Hyphomicrobiales</taxon>
        <taxon>Parvibaculaceae</taxon>
        <taxon>Tepidicaulis</taxon>
    </lineage>
</organism>
<sequence length="304" mass="33768">MTQPPTDPNAAPPEEESAAEASAAEDKGAAEDFDAPVRVNPDESEREDGLVIDISGYEGPLDVLLTLARNQKVDLTKISILELAEQYLQFIQEARKLELDLAADYLVMAAWLAFLKSKLLLPPPEDEEGELSGAEMAARLAFQLQRLEAMRKASEQLTNRTRMGIHVFARGKPEGVRVIRTPEWQADLYELLKAYSVQRVRGTFTENYEVKKLPILAIEDARRRLENLIGAAMDWGRIDSFFPPDFGTGKKRRSALASTLSATLEMVKDGKLEIRQTGPFQPVYVRRRGDEAGRPSGAAPGTNE</sequence>
<evidence type="ECO:0000313" key="4">
    <source>
        <dbReference type="Proteomes" id="UP000028702"/>
    </source>
</evidence>
<dbReference type="AlphaFoldDB" id="A0A081B7H8"/>
<feature type="region of interest" description="Disordered" evidence="2">
    <location>
        <begin position="1"/>
        <end position="45"/>
    </location>
</feature>
<dbReference type="PANTHER" id="PTHR33969:SF2">
    <property type="entry name" value="SEGREGATION AND CONDENSATION PROTEIN A"/>
    <property type="match status" value="1"/>
</dbReference>
<dbReference type="PANTHER" id="PTHR33969">
    <property type="entry name" value="SEGREGATION AND CONDENSATION PROTEIN A"/>
    <property type="match status" value="1"/>
</dbReference>
<comment type="caution">
    <text evidence="3">The sequence shown here is derived from an EMBL/GenBank/DDBJ whole genome shotgun (WGS) entry which is preliminary data.</text>
</comment>
<feature type="region of interest" description="Disordered" evidence="2">
    <location>
        <begin position="283"/>
        <end position="304"/>
    </location>
</feature>